<gene>
    <name evidence="3" type="ORF">DQ226_13830</name>
</gene>
<evidence type="ECO:0000313" key="4">
    <source>
        <dbReference type="Proteomes" id="UP000252187"/>
    </source>
</evidence>
<feature type="domain" description="Phospholipid/glycerol acyltransferase" evidence="2">
    <location>
        <begin position="29"/>
        <end position="138"/>
    </location>
</feature>
<feature type="region of interest" description="Disordered" evidence="1">
    <location>
        <begin position="179"/>
        <end position="203"/>
    </location>
</feature>
<proteinExistence type="predicted"/>
<comment type="caution">
    <text evidence="3">The sequence shown here is derived from an EMBL/GenBank/DDBJ whole genome shotgun (WGS) entry which is preliminary data.</text>
</comment>
<evidence type="ECO:0000256" key="1">
    <source>
        <dbReference type="SAM" id="MobiDB-lite"/>
    </source>
</evidence>
<reference evidence="3 4" key="1">
    <citation type="submission" date="2018-06" db="EMBL/GenBank/DDBJ databases">
        <title>Whole genome sequencing of four bacterial strains from South Shetland trench revealing bio-synthetic gene clusters.</title>
        <authorList>
            <person name="Abdel-Mageed W.M."/>
            <person name="Lehri B."/>
            <person name="Jarmusch S.A."/>
            <person name="Miranda K."/>
            <person name="Goodfellow M."/>
            <person name="Jaspars M."/>
            <person name="Karlyshev A.V."/>
        </authorList>
    </citation>
    <scope>NUCLEOTIDE SEQUENCE [LARGE SCALE GENOMIC DNA]</scope>
    <source>
        <strain evidence="3 4">SST1</strain>
    </source>
</reference>
<evidence type="ECO:0000259" key="2">
    <source>
        <dbReference type="SMART" id="SM00563"/>
    </source>
</evidence>
<dbReference type="Proteomes" id="UP000252187">
    <property type="component" value="Unassembled WGS sequence"/>
</dbReference>
<protein>
    <submittedName>
        <fullName evidence="3">Acyl-phosphate glycerol 3-phosphate acyltransferase</fullName>
    </submittedName>
</protein>
<accession>A0A365P7W4</accession>
<keyword evidence="3" id="KW-0012">Acyltransferase</keyword>
<dbReference type="SMART" id="SM00563">
    <property type="entry name" value="PlsC"/>
    <property type="match status" value="1"/>
</dbReference>
<dbReference type="InterPro" id="IPR002123">
    <property type="entry name" value="Plipid/glycerol_acylTrfase"/>
</dbReference>
<dbReference type="GO" id="GO:0016746">
    <property type="term" value="F:acyltransferase activity"/>
    <property type="evidence" value="ECO:0007669"/>
    <property type="project" value="UniProtKB-KW"/>
</dbReference>
<dbReference type="SUPFAM" id="SSF69593">
    <property type="entry name" value="Glycerol-3-phosphate (1)-acyltransferase"/>
    <property type="match status" value="1"/>
</dbReference>
<dbReference type="AlphaFoldDB" id="A0A365P7W4"/>
<evidence type="ECO:0000313" key="3">
    <source>
        <dbReference type="EMBL" id="RBA32622.1"/>
    </source>
</evidence>
<dbReference type="Pfam" id="PF01553">
    <property type="entry name" value="Acyltransferase"/>
    <property type="match status" value="1"/>
</dbReference>
<name>A0A365P7W4_9ACTN</name>
<feature type="compositionally biased region" description="Basic and acidic residues" evidence="1">
    <location>
        <begin position="179"/>
        <end position="190"/>
    </location>
</feature>
<organism evidence="3 4">
    <name type="scientific">Dietzia maris</name>
    <dbReference type="NCBI Taxonomy" id="37915"/>
    <lineage>
        <taxon>Bacteria</taxon>
        <taxon>Bacillati</taxon>
        <taxon>Actinomycetota</taxon>
        <taxon>Actinomycetes</taxon>
        <taxon>Mycobacteriales</taxon>
        <taxon>Dietziaceae</taxon>
        <taxon>Dietzia</taxon>
    </lineage>
</organism>
<dbReference type="EMBL" id="QNTT01000044">
    <property type="protein sequence ID" value="RBA32622.1"/>
    <property type="molecule type" value="Genomic_DNA"/>
</dbReference>
<sequence length="203" mass="22599">MIRRLVSRAFWFFSRWELSTRPAPDRPTVLLGAPHTSNWDFVFMLGIAWRLGIDMHWLGKASLFTGWRRPIMRALGGVPVDRANPARVVEDVVGQVHAGETFGLVVAPDGTRGGHTHWKSGFYRIARETGMPVTLGYVDRSTMTTGLGPTIDLTGDVAADMDRIRAFYADKAGFHPSKRVEPRLVDERRAAGTGAELPQEQLD</sequence>
<keyword evidence="3" id="KW-0808">Transferase</keyword>
<dbReference type="RefSeq" id="WP_119193094.1">
    <property type="nucleotide sequence ID" value="NZ_JBFBKX010000005.1"/>
</dbReference>